<evidence type="ECO:0000313" key="2">
    <source>
        <dbReference type="Proteomes" id="UP000253529"/>
    </source>
</evidence>
<gene>
    <name evidence="1" type="ORF">DFR50_13235</name>
</gene>
<organism evidence="1 2">
    <name type="scientific">Roseiarcus fermentans</name>
    <dbReference type="NCBI Taxonomy" id="1473586"/>
    <lineage>
        <taxon>Bacteria</taxon>
        <taxon>Pseudomonadati</taxon>
        <taxon>Pseudomonadota</taxon>
        <taxon>Alphaproteobacteria</taxon>
        <taxon>Hyphomicrobiales</taxon>
        <taxon>Roseiarcaceae</taxon>
        <taxon>Roseiarcus</taxon>
    </lineage>
</organism>
<accession>A0A366EV43</accession>
<dbReference type="InterPro" id="IPR007460">
    <property type="entry name" value="BrnT_toxin"/>
</dbReference>
<evidence type="ECO:0000313" key="1">
    <source>
        <dbReference type="EMBL" id="RBP06257.1"/>
    </source>
</evidence>
<keyword evidence="2" id="KW-1185">Reference proteome</keyword>
<dbReference type="AlphaFoldDB" id="A0A366EV43"/>
<dbReference type="Proteomes" id="UP000253529">
    <property type="component" value="Unassembled WGS sequence"/>
</dbReference>
<comment type="caution">
    <text evidence="1">The sequence shown here is derived from an EMBL/GenBank/DDBJ whole genome shotgun (WGS) entry which is preliminary data.</text>
</comment>
<dbReference type="Gene3D" id="3.10.450.530">
    <property type="entry name" value="Ribonuclease toxin, BrnT, of type II toxin-antitoxin system"/>
    <property type="match status" value="1"/>
</dbReference>
<dbReference type="InterPro" id="IPR038573">
    <property type="entry name" value="BrnT_sf"/>
</dbReference>
<dbReference type="Pfam" id="PF04365">
    <property type="entry name" value="BrnT_toxin"/>
    <property type="match status" value="1"/>
</dbReference>
<dbReference type="RefSeq" id="WP_210209014.1">
    <property type="nucleotide sequence ID" value="NZ_QNRK01000032.1"/>
</dbReference>
<name>A0A366EV43_9HYPH</name>
<sequence>MSGGAGVRDQPLPAENGAAVEIEFDPAKSHRNRVERGLPFELVVEADWSAALTVVDNRQDYGETRFVAYVPIERRLHVVCYTMRGAAFRIISFRKANSREMEQYAQATDR</sequence>
<proteinExistence type="predicted"/>
<protein>
    <submittedName>
        <fullName evidence="1">Uncharacterized protein</fullName>
    </submittedName>
</protein>
<reference evidence="1 2" key="1">
    <citation type="submission" date="2018-06" db="EMBL/GenBank/DDBJ databases">
        <title>Genomic Encyclopedia of Type Strains, Phase IV (KMG-IV): sequencing the most valuable type-strain genomes for metagenomic binning, comparative biology and taxonomic classification.</title>
        <authorList>
            <person name="Goeker M."/>
        </authorList>
    </citation>
    <scope>NUCLEOTIDE SEQUENCE [LARGE SCALE GENOMIC DNA]</scope>
    <source>
        <strain evidence="1 2">DSM 24875</strain>
    </source>
</reference>
<dbReference type="EMBL" id="QNRK01000032">
    <property type="protein sequence ID" value="RBP06257.1"/>
    <property type="molecule type" value="Genomic_DNA"/>
</dbReference>